<accession>A0A249DWT0</accession>
<dbReference type="PANTHER" id="PTHR31377">
    <property type="entry name" value="AGMATINE DEIMINASE-RELATED"/>
    <property type="match status" value="1"/>
</dbReference>
<dbReference type="Proteomes" id="UP000216438">
    <property type="component" value="Chromosome"/>
</dbReference>
<comment type="similarity">
    <text evidence="1">Belongs to the agmatine deiminase family.</text>
</comment>
<dbReference type="AlphaFoldDB" id="A0A249DWT0"/>
<reference evidence="2 3" key="2">
    <citation type="submission" date="2017-09" db="EMBL/GenBank/DDBJ databases">
        <title>The genome of whitefly Bemisia tabaci, a global crop pest, provides novel insights into virus transmission, host adaptation and insecticide resistance.</title>
        <authorList>
            <person name="Kaur N."/>
            <person name="Kliot A."/>
            <person name="Pinheiro P.V."/>
            <person name="Luan J."/>
            <person name="Zheng Y."/>
            <person name="Liu W."/>
            <person name="Sun H."/>
            <person name="Yang X."/>
            <person name="Xu Y."/>
            <person name="Luo Y."/>
            <person name="Kruse A."/>
            <person name="Fisher T.W."/>
            <person name="Nelson D.R."/>
            <person name="Elimelech M."/>
            <person name="MacCoss M."/>
            <person name="Johnson R."/>
            <person name="Cohen E."/>
            <person name="Hunter W.B."/>
            <person name="Brown J.K."/>
            <person name="Jander G."/>
            <person name="Cilia M."/>
            <person name="Douglas A.E."/>
            <person name="Ghanim M."/>
            <person name="Simmons A.M."/>
            <person name="Wintermantel W.M."/>
            <person name="Ling K.-S."/>
            <person name="Fei Z."/>
        </authorList>
    </citation>
    <scope>NUCLEOTIDE SEQUENCE [LARGE SCALE GENOMIC DNA]</scope>
    <source>
        <strain evidence="2 3">MEAM1</strain>
    </source>
</reference>
<keyword evidence="1" id="KW-0378">Hydrolase</keyword>
<dbReference type="Gene3D" id="3.75.10.10">
    <property type="entry name" value="L-arginine/glycine Amidinotransferase, Chain A"/>
    <property type="match status" value="1"/>
</dbReference>
<comment type="catalytic activity">
    <reaction evidence="1">
        <text>agmatine + H2O = N-carbamoylputrescine + NH4(+)</text>
        <dbReference type="Rhea" id="RHEA:18037"/>
        <dbReference type="ChEBI" id="CHEBI:15377"/>
        <dbReference type="ChEBI" id="CHEBI:28938"/>
        <dbReference type="ChEBI" id="CHEBI:58145"/>
        <dbReference type="ChEBI" id="CHEBI:58318"/>
        <dbReference type="EC" id="3.5.3.12"/>
    </reaction>
</comment>
<organism evidence="2 3">
    <name type="scientific">Candidatus Hamiltonella defensa</name>
    <name type="common">Bemisia tabaci</name>
    <dbReference type="NCBI Taxonomy" id="672795"/>
    <lineage>
        <taxon>Bacteria</taxon>
        <taxon>Pseudomonadati</taxon>
        <taxon>Pseudomonadota</taxon>
        <taxon>Gammaproteobacteria</taxon>
        <taxon>Enterobacterales</taxon>
        <taxon>Enterobacteriaceae</taxon>
        <taxon>aphid secondary symbionts</taxon>
        <taxon>Candidatus Williamhamiltonella</taxon>
    </lineage>
</organism>
<dbReference type="Pfam" id="PF04371">
    <property type="entry name" value="PAD_porph"/>
    <property type="match status" value="1"/>
</dbReference>
<dbReference type="RefSeq" id="WP_016856669.1">
    <property type="nucleotide sequence ID" value="NZ_CP016303.1"/>
</dbReference>
<dbReference type="NCBIfam" id="TIGR03380">
    <property type="entry name" value="agmatine_aguA"/>
    <property type="match status" value="1"/>
</dbReference>
<dbReference type="NCBIfam" id="NF010070">
    <property type="entry name" value="PRK13551.1"/>
    <property type="match status" value="1"/>
</dbReference>
<dbReference type="OrthoDB" id="9808013at2"/>
<dbReference type="GO" id="GO:0004668">
    <property type="term" value="F:protein-arginine deiminase activity"/>
    <property type="evidence" value="ECO:0007669"/>
    <property type="project" value="InterPro"/>
</dbReference>
<feature type="active site" description="Amidino-cysteine intermediate" evidence="1">
    <location>
        <position position="356"/>
    </location>
</feature>
<dbReference type="GO" id="GO:0009446">
    <property type="term" value="P:putrescine biosynthetic process"/>
    <property type="evidence" value="ECO:0007669"/>
    <property type="project" value="InterPro"/>
</dbReference>
<evidence type="ECO:0000313" key="2">
    <source>
        <dbReference type="EMBL" id="ASX25705.1"/>
    </source>
</evidence>
<protein>
    <recommendedName>
        <fullName evidence="1">Putative agmatine deiminase</fullName>
        <ecNumber evidence="1">3.5.3.12</ecNumber>
    </recommendedName>
    <alternativeName>
        <fullName evidence="1">Agmatine iminohydrolase</fullName>
    </alternativeName>
</protein>
<sequence length="363" mass="41022">MSFPLCYLPNTPQKDGFYMPAEWAAHQAIWMLWPYRHDNWRDHALPVQKTFAQIAEAISQTTPVYMGVPAIFMSQAKKIMSSQINLVEMNSDDAWVRDTGPTMVTNGSEIRAVHWKFNAWGGALGGLYDDWRKDEKVAQKISQFHNYSLYKAPIILEGGSIHTDGEGTLLTTSECLLHKNRNPDLTKSNIEKVLVEYLGVTHFIWLPEGLCNDETDGHIDNMCCFVRPGEVALHWTDDVKDTQYARSLSAYETLSQAKDARGRSLKIWKIPAPSPLYRKEKEKIDILGNGSSRQPGERLAGSYINFLNTNQQIVFPLLNDPHDTEAGEIFKKIFPDYQITGIPAREVLLGGGNIHCVTQQVPK</sequence>
<dbReference type="InterPro" id="IPR007466">
    <property type="entry name" value="Peptidyl-Arg-deiminase_porph"/>
</dbReference>
<dbReference type="PANTHER" id="PTHR31377:SF0">
    <property type="entry name" value="AGMATINE DEIMINASE-RELATED"/>
    <property type="match status" value="1"/>
</dbReference>
<dbReference type="EC" id="3.5.3.12" evidence="1"/>
<dbReference type="InterPro" id="IPR017754">
    <property type="entry name" value="Agmatine_deiminase"/>
</dbReference>
<dbReference type="SUPFAM" id="SSF55909">
    <property type="entry name" value="Pentein"/>
    <property type="match status" value="1"/>
</dbReference>
<evidence type="ECO:0000313" key="3">
    <source>
        <dbReference type="Proteomes" id="UP000216438"/>
    </source>
</evidence>
<dbReference type="HAMAP" id="MF_01841">
    <property type="entry name" value="Agmatine_deimin"/>
    <property type="match status" value="1"/>
</dbReference>
<name>A0A249DWT0_9ENTR</name>
<proteinExistence type="inferred from homology"/>
<dbReference type="EMBL" id="CP016303">
    <property type="protein sequence ID" value="ASX25705.1"/>
    <property type="molecule type" value="Genomic_DNA"/>
</dbReference>
<gene>
    <name evidence="1" type="primary">aguA</name>
    <name evidence="2" type="ORF">BA171_00535</name>
</gene>
<dbReference type="GO" id="GO:0047632">
    <property type="term" value="F:agmatine deiminase activity"/>
    <property type="evidence" value="ECO:0007669"/>
    <property type="project" value="UniProtKB-UniRule"/>
</dbReference>
<reference evidence="3" key="1">
    <citation type="submission" date="2016-06" db="EMBL/GenBank/DDBJ databases">
        <authorList>
            <person name="Chen W."/>
            <person name="Hasegawa D.K."/>
        </authorList>
    </citation>
    <scope>NUCLEOTIDE SEQUENCE [LARGE SCALE GENOMIC DNA]</scope>
    <source>
        <strain evidence="3">MEAM1</strain>
    </source>
</reference>
<evidence type="ECO:0000256" key="1">
    <source>
        <dbReference type="HAMAP-Rule" id="MF_01841"/>
    </source>
</evidence>